<proteinExistence type="predicted"/>
<dbReference type="Proteomes" id="UP001597176">
    <property type="component" value="Unassembled WGS sequence"/>
</dbReference>
<gene>
    <name evidence="1" type="ORF">ACFQ4G_09020</name>
</gene>
<evidence type="ECO:0000313" key="1">
    <source>
        <dbReference type="EMBL" id="MFD1301724.1"/>
    </source>
</evidence>
<name>A0ABW3WWI8_9HYPH</name>
<accession>A0ABW3WWI8</accession>
<protein>
    <submittedName>
        <fullName evidence="1">Uncharacterized protein</fullName>
    </submittedName>
</protein>
<organism evidence="1 2">
    <name type="scientific">Methylobacterium marchantiae</name>
    <dbReference type="NCBI Taxonomy" id="600331"/>
    <lineage>
        <taxon>Bacteria</taxon>
        <taxon>Pseudomonadati</taxon>
        <taxon>Pseudomonadota</taxon>
        <taxon>Alphaproteobacteria</taxon>
        <taxon>Hyphomicrobiales</taxon>
        <taxon>Methylobacteriaceae</taxon>
        <taxon>Methylobacterium</taxon>
    </lineage>
</organism>
<dbReference type="EMBL" id="JBHTND010000010">
    <property type="protein sequence ID" value="MFD1301724.1"/>
    <property type="molecule type" value="Genomic_DNA"/>
</dbReference>
<comment type="caution">
    <text evidence="1">The sequence shown here is derived from an EMBL/GenBank/DDBJ whole genome shotgun (WGS) entry which is preliminary data.</text>
</comment>
<dbReference type="RefSeq" id="WP_238208081.1">
    <property type="nucleotide sequence ID" value="NZ_JBHTND010000010.1"/>
</dbReference>
<evidence type="ECO:0000313" key="2">
    <source>
        <dbReference type="Proteomes" id="UP001597176"/>
    </source>
</evidence>
<reference evidence="2" key="1">
    <citation type="journal article" date="2019" name="Int. J. Syst. Evol. Microbiol.">
        <title>The Global Catalogue of Microorganisms (GCM) 10K type strain sequencing project: providing services to taxonomists for standard genome sequencing and annotation.</title>
        <authorList>
            <consortium name="The Broad Institute Genomics Platform"/>
            <consortium name="The Broad Institute Genome Sequencing Center for Infectious Disease"/>
            <person name="Wu L."/>
            <person name="Ma J."/>
        </authorList>
    </citation>
    <scope>NUCLEOTIDE SEQUENCE [LARGE SCALE GENOMIC DNA]</scope>
    <source>
        <strain evidence="2">CCUG 56108</strain>
    </source>
</reference>
<sequence length="253" mass="29244">MMEAVLPRSWKEEFALAAAVKREDILYKEKMLRLEARQRVTREAEHEREERRDREFFEAVTAVFATERQIVEFHVKLDRTDEKTVEALMENRVALDEVRSKLDDILGKAYVMDDGRRVFRTIKGDQVFDEHGIELMRDEFDPEQIADHHPKWESYKATNDTKLALELERKELLDYQARIDAARETLAKDDVTAKELDGLDADLETAMPEAVRRKLGSEAPARETGLTAEVVQPEAVLTGLQRTDQRPAAFSPM</sequence>
<keyword evidence="2" id="KW-1185">Reference proteome</keyword>